<keyword evidence="6" id="KW-0347">Helicase</keyword>
<keyword evidence="7" id="KW-0067">ATP-binding</keyword>
<dbReference type="InterPro" id="IPR007693">
    <property type="entry name" value="DNA_helicase_DnaB-like_N"/>
</dbReference>
<dbReference type="GO" id="GO:0006269">
    <property type="term" value="P:DNA replication, synthesis of primer"/>
    <property type="evidence" value="ECO:0007669"/>
    <property type="project" value="UniProtKB-KW"/>
</dbReference>
<keyword evidence="8" id="KW-0238">DNA-binding</keyword>
<dbReference type="InterPro" id="IPR027417">
    <property type="entry name" value="P-loop_NTPase"/>
</dbReference>
<keyword evidence="3" id="KW-0235">DNA replication</keyword>
<evidence type="ECO:0000256" key="1">
    <source>
        <dbReference type="ARBA" id="ARBA00008428"/>
    </source>
</evidence>
<dbReference type="Pfam" id="PF03796">
    <property type="entry name" value="DnaB_C"/>
    <property type="match status" value="1"/>
</dbReference>
<keyword evidence="2" id="KW-0639">Primosome</keyword>
<comment type="similarity">
    <text evidence="1">Belongs to the helicase family. DnaB subfamily.</text>
</comment>
<evidence type="ECO:0000256" key="6">
    <source>
        <dbReference type="ARBA" id="ARBA00022806"/>
    </source>
</evidence>
<protein>
    <recommendedName>
        <fullName evidence="10">DNA 5'-3' helicase</fullName>
        <ecNumber evidence="10">5.6.2.3</ecNumber>
    </recommendedName>
</protein>
<keyword evidence="5" id="KW-0378">Hydrolase</keyword>
<evidence type="ECO:0000256" key="11">
    <source>
        <dbReference type="ARBA" id="ARBA00048954"/>
    </source>
</evidence>
<keyword evidence="4" id="KW-0547">Nucleotide-binding</keyword>
<evidence type="ECO:0000259" key="12">
    <source>
        <dbReference type="PROSITE" id="PS51199"/>
    </source>
</evidence>
<dbReference type="PROSITE" id="PS51199">
    <property type="entry name" value="SF4_HELICASE"/>
    <property type="match status" value="1"/>
</dbReference>
<feature type="domain" description="SF4 helicase" evidence="12">
    <location>
        <begin position="184"/>
        <end position="449"/>
    </location>
</feature>
<dbReference type="PANTHER" id="PTHR30153:SF2">
    <property type="entry name" value="REPLICATIVE DNA HELICASE"/>
    <property type="match status" value="1"/>
</dbReference>
<dbReference type="GO" id="GO:1990077">
    <property type="term" value="C:primosome complex"/>
    <property type="evidence" value="ECO:0007669"/>
    <property type="project" value="UniProtKB-KW"/>
</dbReference>
<evidence type="ECO:0000256" key="9">
    <source>
        <dbReference type="ARBA" id="ARBA00023235"/>
    </source>
</evidence>
<evidence type="ECO:0000256" key="3">
    <source>
        <dbReference type="ARBA" id="ARBA00022705"/>
    </source>
</evidence>
<comment type="catalytic activity">
    <reaction evidence="11">
        <text>ATP + H2O = ADP + phosphate + H(+)</text>
        <dbReference type="Rhea" id="RHEA:13065"/>
        <dbReference type="ChEBI" id="CHEBI:15377"/>
        <dbReference type="ChEBI" id="CHEBI:15378"/>
        <dbReference type="ChEBI" id="CHEBI:30616"/>
        <dbReference type="ChEBI" id="CHEBI:43474"/>
        <dbReference type="ChEBI" id="CHEBI:456216"/>
        <dbReference type="EC" id="5.6.2.3"/>
    </reaction>
</comment>
<sequence>MPNEAEREAEQVVLGAMMSAWSRKASSGESVPMNSAAISEVQRIISAEHMFSGAHQAIFSAIVRLEQAGETGIDPVMVMGELQRVGLLGKIEGHYLHTLFARVTTATNATYYAEIVKGAADRRAAFQFAERVRQFAIGDPERLQQATDTAYAAFMQEVAGSAADSLKSVSDDSWLLTDILDTWGQQSPSAMTTGLIDVDELLNVNVGGLVVVGARSGVGKSVFAAQIARHYVFDKSLPVVFFSLEMTRRQLYERDLAALAGVPLGSAEGKVDLDDFQRHKLVKAAAKYEAEGSLLFYDDTPHISLAHIRSTLSQMRHQWGNPGLAVVDYIQLMDLPRRDREDQAIGEVTTALKQMANEFECIIIAVAQLNRKAEERTGGVPQSSDLRGSGQIEQDADVIFLLHDAGKYDEARTGEVDIILAKQRKGQSGVPVTVADYRNQAMFKSMAKE</sequence>
<dbReference type="PANTHER" id="PTHR30153">
    <property type="entry name" value="REPLICATIVE DNA HELICASE DNAB"/>
    <property type="match status" value="1"/>
</dbReference>
<evidence type="ECO:0000256" key="10">
    <source>
        <dbReference type="ARBA" id="ARBA00044969"/>
    </source>
</evidence>
<keyword evidence="14" id="KW-1185">Reference proteome</keyword>
<name>A0A9Y2MUS8_9PSEU</name>
<organism evidence="13 14">
    <name type="scientific">Amycolatopsis carbonis</name>
    <dbReference type="NCBI Taxonomy" id="715471"/>
    <lineage>
        <taxon>Bacteria</taxon>
        <taxon>Bacillati</taxon>
        <taxon>Actinomycetota</taxon>
        <taxon>Actinomycetes</taxon>
        <taxon>Pseudonocardiales</taxon>
        <taxon>Pseudonocardiaceae</taxon>
        <taxon>Amycolatopsis</taxon>
    </lineage>
</organism>
<dbReference type="SUPFAM" id="SSF48024">
    <property type="entry name" value="N-terminal domain of DnaB helicase"/>
    <property type="match status" value="1"/>
</dbReference>
<dbReference type="Pfam" id="PF00772">
    <property type="entry name" value="DnaB"/>
    <property type="match status" value="1"/>
</dbReference>
<dbReference type="GO" id="GO:0003677">
    <property type="term" value="F:DNA binding"/>
    <property type="evidence" value="ECO:0007669"/>
    <property type="project" value="UniProtKB-KW"/>
</dbReference>
<dbReference type="InterPro" id="IPR007694">
    <property type="entry name" value="DNA_helicase_DnaB-like_C"/>
</dbReference>
<keyword evidence="9" id="KW-0413">Isomerase</keyword>
<dbReference type="GO" id="GO:0005524">
    <property type="term" value="F:ATP binding"/>
    <property type="evidence" value="ECO:0007669"/>
    <property type="project" value="UniProtKB-KW"/>
</dbReference>
<accession>A0A9Y2MUS8</accession>
<dbReference type="Gene3D" id="1.10.860.10">
    <property type="entry name" value="DNAb Helicase, Chain A"/>
    <property type="match status" value="1"/>
</dbReference>
<dbReference type="InterPro" id="IPR036185">
    <property type="entry name" value="DNA_heli_DnaB-like_N_sf"/>
</dbReference>
<dbReference type="GO" id="GO:0016787">
    <property type="term" value="F:hydrolase activity"/>
    <property type="evidence" value="ECO:0007669"/>
    <property type="project" value="UniProtKB-KW"/>
</dbReference>
<evidence type="ECO:0000313" key="13">
    <source>
        <dbReference type="EMBL" id="WIX76002.1"/>
    </source>
</evidence>
<evidence type="ECO:0000256" key="7">
    <source>
        <dbReference type="ARBA" id="ARBA00022840"/>
    </source>
</evidence>
<evidence type="ECO:0000256" key="8">
    <source>
        <dbReference type="ARBA" id="ARBA00023125"/>
    </source>
</evidence>
<dbReference type="EMBL" id="CP127294">
    <property type="protein sequence ID" value="WIX76002.1"/>
    <property type="molecule type" value="Genomic_DNA"/>
</dbReference>
<dbReference type="RefSeq" id="WP_285966764.1">
    <property type="nucleotide sequence ID" value="NZ_CP127294.1"/>
</dbReference>
<dbReference type="Proteomes" id="UP001236014">
    <property type="component" value="Chromosome"/>
</dbReference>
<reference evidence="13 14" key="1">
    <citation type="submission" date="2023-06" db="EMBL/GenBank/DDBJ databases">
        <authorList>
            <person name="Oyuntsetseg B."/>
            <person name="Kim S.B."/>
        </authorList>
    </citation>
    <scope>NUCLEOTIDE SEQUENCE [LARGE SCALE GENOMIC DNA]</scope>
    <source>
        <strain evidence="13 14">2-15</strain>
    </source>
</reference>
<evidence type="ECO:0000313" key="14">
    <source>
        <dbReference type="Proteomes" id="UP001236014"/>
    </source>
</evidence>
<dbReference type="GO" id="GO:0005829">
    <property type="term" value="C:cytosol"/>
    <property type="evidence" value="ECO:0007669"/>
    <property type="project" value="TreeGrafter"/>
</dbReference>
<dbReference type="EC" id="5.6.2.3" evidence="10"/>
<proteinExistence type="inferred from homology"/>
<evidence type="ECO:0000256" key="5">
    <source>
        <dbReference type="ARBA" id="ARBA00022801"/>
    </source>
</evidence>
<dbReference type="SUPFAM" id="SSF52540">
    <property type="entry name" value="P-loop containing nucleoside triphosphate hydrolases"/>
    <property type="match status" value="1"/>
</dbReference>
<evidence type="ECO:0000256" key="2">
    <source>
        <dbReference type="ARBA" id="ARBA00022515"/>
    </source>
</evidence>
<evidence type="ECO:0000256" key="4">
    <source>
        <dbReference type="ARBA" id="ARBA00022741"/>
    </source>
</evidence>
<dbReference type="KEGG" id="acab:QRX50_31580"/>
<dbReference type="InterPro" id="IPR003593">
    <property type="entry name" value="AAA+_ATPase"/>
</dbReference>
<gene>
    <name evidence="13" type="ORF">QRX50_31580</name>
</gene>
<dbReference type="AlphaFoldDB" id="A0A9Y2MUS8"/>
<dbReference type="InterPro" id="IPR016136">
    <property type="entry name" value="DNA_helicase_N/primase_C"/>
</dbReference>
<dbReference type="Gene3D" id="3.40.50.300">
    <property type="entry name" value="P-loop containing nucleotide triphosphate hydrolases"/>
    <property type="match status" value="1"/>
</dbReference>
<dbReference type="SMART" id="SM00382">
    <property type="entry name" value="AAA"/>
    <property type="match status" value="1"/>
</dbReference>
<dbReference type="GO" id="GO:0043139">
    <property type="term" value="F:5'-3' DNA helicase activity"/>
    <property type="evidence" value="ECO:0007669"/>
    <property type="project" value="UniProtKB-EC"/>
</dbReference>